<dbReference type="GO" id="GO:0046872">
    <property type="term" value="F:metal ion binding"/>
    <property type="evidence" value="ECO:0007669"/>
    <property type="project" value="UniProtKB-KW"/>
</dbReference>
<name>A0AAP2E0F8_9BACT</name>
<comment type="cofactor">
    <cofactor evidence="1">
        <name>Mg(2+)</name>
        <dbReference type="ChEBI" id="CHEBI:18420"/>
    </cofactor>
</comment>
<dbReference type="SUPFAM" id="SSF56784">
    <property type="entry name" value="HAD-like"/>
    <property type="match status" value="1"/>
</dbReference>
<proteinExistence type="predicted"/>
<dbReference type="InterPro" id="IPR006439">
    <property type="entry name" value="HAD-SF_hydro_IA"/>
</dbReference>
<dbReference type="InterPro" id="IPR051400">
    <property type="entry name" value="HAD-like_hydrolase"/>
</dbReference>
<dbReference type="Proteomes" id="UP001319080">
    <property type="component" value="Unassembled WGS sequence"/>
</dbReference>
<evidence type="ECO:0000313" key="5">
    <source>
        <dbReference type="EMBL" id="MBT1710701.1"/>
    </source>
</evidence>
<evidence type="ECO:0000256" key="3">
    <source>
        <dbReference type="ARBA" id="ARBA00022801"/>
    </source>
</evidence>
<dbReference type="InterPro" id="IPR023214">
    <property type="entry name" value="HAD_sf"/>
</dbReference>
<dbReference type="InterPro" id="IPR036412">
    <property type="entry name" value="HAD-like_sf"/>
</dbReference>
<keyword evidence="6" id="KW-1185">Reference proteome</keyword>
<dbReference type="RefSeq" id="WP_254086277.1">
    <property type="nucleotide sequence ID" value="NZ_JAHESE010000025.1"/>
</dbReference>
<dbReference type="NCBIfam" id="TIGR01549">
    <property type="entry name" value="HAD-SF-IA-v1"/>
    <property type="match status" value="1"/>
</dbReference>
<sequence>MLPELFHTVKAIYFDLDNTLIDRDTALGQALPGWLRARVPDLPESQYATHIPQILTRDNSGHLDRVTFCSGLQSTYGLAGTTGDIANDLAAAIAACITRNEAVVYFLASLRRSYRTGLISNGQGGTQRAKLVAAGLSGSFLPDTIYIGGECGYEKPERRIFDLVVHNLGLAAHDILFIGDHPLNDVAGAQAVGMKTCWVSHSLPASVLSTPPDMTLVSIDKLFTLSPVCQA</sequence>
<dbReference type="AlphaFoldDB" id="A0AAP2E0F8"/>
<reference evidence="5 6" key="1">
    <citation type="submission" date="2021-05" db="EMBL/GenBank/DDBJ databases">
        <title>A Polyphasic approach of four new species of the genus Ohtaekwangia: Ohtaekwangia histidinii sp. nov., Ohtaekwangia cretensis sp. nov., Ohtaekwangia indiensis sp. nov., Ohtaekwangia reichenbachii sp. nov. from diverse environment.</title>
        <authorList>
            <person name="Octaviana S."/>
        </authorList>
    </citation>
    <scope>NUCLEOTIDE SEQUENCE [LARGE SCALE GENOMIC DNA]</scope>
    <source>
        <strain evidence="5 6">PWU5</strain>
    </source>
</reference>
<keyword evidence="3 5" id="KW-0378">Hydrolase</keyword>
<evidence type="ECO:0000256" key="2">
    <source>
        <dbReference type="ARBA" id="ARBA00022723"/>
    </source>
</evidence>
<evidence type="ECO:0000313" key="6">
    <source>
        <dbReference type="Proteomes" id="UP001319080"/>
    </source>
</evidence>
<dbReference type="GO" id="GO:0044281">
    <property type="term" value="P:small molecule metabolic process"/>
    <property type="evidence" value="ECO:0007669"/>
    <property type="project" value="UniProtKB-ARBA"/>
</dbReference>
<evidence type="ECO:0000256" key="4">
    <source>
        <dbReference type="ARBA" id="ARBA00022842"/>
    </source>
</evidence>
<organism evidence="5 6">
    <name type="scientific">Dawidia cretensis</name>
    <dbReference type="NCBI Taxonomy" id="2782350"/>
    <lineage>
        <taxon>Bacteria</taxon>
        <taxon>Pseudomonadati</taxon>
        <taxon>Bacteroidota</taxon>
        <taxon>Cytophagia</taxon>
        <taxon>Cytophagales</taxon>
        <taxon>Chryseotaleaceae</taxon>
        <taxon>Dawidia</taxon>
    </lineage>
</organism>
<accession>A0AAP2E0F8</accession>
<protein>
    <submittedName>
        <fullName evidence="5">HAD family hydrolase</fullName>
    </submittedName>
</protein>
<dbReference type="SFLD" id="SFLDG01129">
    <property type="entry name" value="C1.5:_HAD__Beta-PGM__Phosphata"/>
    <property type="match status" value="1"/>
</dbReference>
<dbReference type="EMBL" id="JAHESE010000025">
    <property type="protein sequence ID" value="MBT1710701.1"/>
    <property type="molecule type" value="Genomic_DNA"/>
</dbReference>
<evidence type="ECO:0000256" key="1">
    <source>
        <dbReference type="ARBA" id="ARBA00001946"/>
    </source>
</evidence>
<dbReference type="GO" id="GO:0016791">
    <property type="term" value="F:phosphatase activity"/>
    <property type="evidence" value="ECO:0007669"/>
    <property type="project" value="TreeGrafter"/>
</dbReference>
<gene>
    <name evidence="5" type="ORF">KK062_20840</name>
</gene>
<keyword evidence="4" id="KW-0460">Magnesium</keyword>
<dbReference type="PANTHER" id="PTHR46470:SF2">
    <property type="entry name" value="GLYCERALDEHYDE 3-PHOSPHATE PHOSPHATASE"/>
    <property type="match status" value="1"/>
</dbReference>
<comment type="caution">
    <text evidence="5">The sequence shown here is derived from an EMBL/GenBank/DDBJ whole genome shotgun (WGS) entry which is preliminary data.</text>
</comment>
<dbReference type="SFLD" id="SFLDS00003">
    <property type="entry name" value="Haloacid_Dehalogenase"/>
    <property type="match status" value="1"/>
</dbReference>
<dbReference type="Pfam" id="PF00702">
    <property type="entry name" value="Hydrolase"/>
    <property type="match status" value="1"/>
</dbReference>
<keyword evidence="2" id="KW-0479">Metal-binding</keyword>
<dbReference type="Gene3D" id="3.40.50.1000">
    <property type="entry name" value="HAD superfamily/HAD-like"/>
    <property type="match status" value="1"/>
</dbReference>
<dbReference type="Gene3D" id="1.20.120.710">
    <property type="entry name" value="Haloacid dehalogenase hydrolase-like domain"/>
    <property type="match status" value="1"/>
</dbReference>
<dbReference type="PANTHER" id="PTHR46470">
    <property type="entry name" value="N-ACYLNEURAMINATE-9-PHOSPHATASE"/>
    <property type="match status" value="1"/>
</dbReference>